<sequence>MKKDLKLNSISDLELNSLDKTINNYSRIYIENSVEELIMDKINAILFKHDIPVLLWIDEYLENYQGNLQVLKKLTNAKQLDIFVANGEINSLSEINMINDLRGLKLRKNFKKGISLKDIEKFSNLKYFELENGLNPKQHSFIDKLKNLEICTVSDLDLGKINNNFSLKTLRIYRKLSNVDKIIEVFPNLTYLYLEKCKDLDLNHIGQLTHIQDVWLRYMSWVSSIPHFVNSNQIKSFQTTNLSHLTDISELFKMTNLETLMMTDLTLLKADDFTKLTTLKKLKVAYITFKDPKENSKYYEFCKQNNWIYKQPGL</sequence>
<evidence type="ECO:0000313" key="2">
    <source>
        <dbReference type="Proteomes" id="UP000265497"/>
    </source>
</evidence>
<dbReference type="RefSeq" id="WP_119653107.1">
    <property type="nucleotide sequence ID" value="NZ_NSDI01000014.1"/>
</dbReference>
<gene>
    <name evidence="1" type="ORF">CKY20_10900</name>
</gene>
<name>A0A3A1YDH1_9FLAO</name>
<reference evidence="1 2" key="1">
    <citation type="submission" date="2017-08" db="EMBL/GenBank/DDBJ databases">
        <title>Capnocytophaga canis 17-158 assembly.</title>
        <authorList>
            <person name="Gulvik C.A."/>
        </authorList>
    </citation>
    <scope>NUCLEOTIDE SEQUENCE [LARGE SCALE GENOMIC DNA]</scope>
    <source>
        <strain evidence="1 2">17-158</strain>
    </source>
</reference>
<protein>
    <submittedName>
        <fullName evidence="1">Uncharacterized protein</fullName>
    </submittedName>
</protein>
<dbReference type="InterPro" id="IPR032675">
    <property type="entry name" value="LRR_dom_sf"/>
</dbReference>
<accession>A0A3A1YDH1</accession>
<dbReference type="Proteomes" id="UP000265497">
    <property type="component" value="Unassembled WGS sequence"/>
</dbReference>
<dbReference type="AlphaFoldDB" id="A0A3A1YDH1"/>
<dbReference type="Gene3D" id="3.80.10.10">
    <property type="entry name" value="Ribonuclease Inhibitor"/>
    <property type="match status" value="1"/>
</dbReference>
<comment type="caution">
    <text evidence="1">The sequence shown here is derived from an EMBL/GenBank/DDBJ whole genome shotgun (WGS) entry which is preliminary data.</text>
</comment>
<dbReference type="EMBL" id="NSDI01000014">
    <property type="protein sequence ID" value="RIY35299.1"/>
    <property type="molecule type" value="Genomic_DNA"/>
</dbReference>
<proteinExistence type="predicted"/>
<organism evidence="1 2">
    <name type="scientific">Capnocytophaga canis</name>
    <dbReference type="NCBI Taxonomy" id="1848903"/>
    <lineage>
        <taxon>Bacteria</taxon>
        <taxon>Pseudomonadati</taxon>
        <taxon>Bacteroidota</taxon>
        <taxon>Flavobacteriia</taxon>
        <taxon>Flavobacteriales</taxon>
        <taxon>Flavobacteriaceae</taxon>
        <taxon>Capnocytophaga</taxon>
    </lineage>
</organism>
<dbReference type="SUPFAM" id="SSF52058">
    <property type="entry name" value="L domain-like"/>
    <property type="match status" value="1"/>
</dbReference>
<evidence type="ECO:0000313" key="1">
    <source>
        <dbReference type="EMBL" id="RIY35299.1"/>
    </source>
</evidence>